<accession>A0ABN7SWD4</accession>
<dbReference type="EMBL" id="OU015566">
    <property type="protein sequence ID" value="CAG5108024.1"/>
    <property type="molecule type" value="Genomic_DNA"/>
</dbReference>
<feature type="region of interest" description="Disordered" evidence="1">
    <location>
        <begin position="771"/>
        <end position="1153"/>
    </location>
</feature>
<keyword evidence="3" id="KW-1185">Reference proteome</keyword>
<evidence type="ECO:0000256" key="1">
    <source>
        <dbReference type="SAM" id="MobiDB-lite"/>
    </source>
</evidence>
<feature type="compositionally biased region" description="Polar residues" evidence="1">
    <location>
        <begin position="1287"/>
        <end position="1298"/>
    </location>
</feature>
<feature type="compositionally biased region" description="Basic and acidic residues" evidence="1">
    <location>
        <begin position="951"/>
        <end position="966"/>
    </location>
</feature>
<evidence type="ECO:0000313" key="3">
    <source>
        <dbReference type="Proteomes" id="UP001158576"/>
    </source>
</evidence>
<feature type="compositionally biased region" description="Acidic residues" evidence="1">
    <location>
        <begin position="794"/>
        <end position="804"/>
    </location>
</feature>
<organism evidence="2 3">
    <name type="scientific">Oikopleura dioica</name>
    <name type="common">Tunicate</name>
    <dbReference type="NCBI Taxonomy" id="34765"/>
    <lineage>
        <taxon>Eukaryota</taxon>
        <taxon>Metazoa</taxon>
        <taxon>Chordata</taxon>
        <taxon>Tunicata</taxon>
        <taxon>Appendicularia</taxon>
        <taxon>Copelata</taxon>
        <taxon>Oikopleuridae</taxon>
        <taxon>Oikopleura</taxon>
    </lineage>
</organism>
<feature type="compositionally biased region" description="Basic and acidic residues" evidence="1">
    <location>
        <begin position="998"/>
        <end position="1032"/>
    </location>
</feature>
<feature type="compositionally biased region" description="Basic residues" evidence="1">
    <location>
        <begin position="1477"/>
        <end position="1501"/>
    </location>
</feature>
<proteinExistence type="predicted"/>
<feature type="compositionally biased region" description="Acidic residues" evidence="1">
    <location>
        <begin position="591"/>
        <end position="606"/>
    </location>
</feature>
<name>A0ABN7SWD4_OIKDI</name>
<feature type="compositionally biased region" description="Basic residues" evidence="1">
    <location>
        <begin position="975"/>
        <end position="986"/>
    </location>
</feature>
<sequence>MAQHFHGQYGPGRRDLPMGGPTGSPAPRVRATSSNGARGFPRTPQMVPNNTISPNPTSPPAAPVNPMMMMMNMMRKNPNANPEWIEFMLPRMMTQMQSMMQEFRNQKMNKQMNPTPGFSKTPNLSGAEMNEIKLALDSLQKKQSAIAAQEAAQANPDKRNARVKLVKQMRMQLQNKYLNFYYIREIRGNLMSLQMQLNALEVYPEDETDLSFFLSQGKELLGKVENPHGGEASLTVVKNVFQALKTLILSASATQQLKFEEAKETLEEKPESASVSECKLLKIHQLLKRDFSSLTDTVRYMEHAFVRIDGFPDKKAVSSWFKCWRDLWKLQAIANPTPAAFSGEGGELLKEMLPHFRSEHSQLLYKIDQVGIGSFIVDQEVLQDDLDLLKIALHPIKKKPVISSENELRQWLDAFNEMEKADVCEDESKLEMHPKLLRDAVTSTQCLKRIRTWLGEKFAKPLSRSPLPGRLEDILANLDDAESISESHTLLIKALLKELEERRGWIADRFDSLEDQRLLECAIQLAIVMISSKHDGIVVLLGGKDGQVAQTLANVKKIEAAKKGPVKADVVTITAILTSIREEESPKKNEDEIDLDDSEEEEEEREQETPLNPANMKQHLQNLLNKLDGKPKEDAPPAAEEDPVEEEPISDPEMEEISSDETEDEETPIDFGAALKPPSPPPQVEINEENVKLLKNARPIPTIPVHNPRHFHISQKHRRGRLTHFSEPPEIGNCYEKLATKRTAKADLEMEDELMKKSTANMNNIILILTSGGDTPTYDERNGSRASTPANPDSAEEGECNDDGVELKPSLRIKNLIDSPEREEKEAKKLQESASEQLEKAKIRLERVESSPPRIKSIDKDDPDMSEISSDESDEEEPVKQGPLPEAVSELAEAVTDPPESMISQEPSTIEVIKKENRRKSTDQEKTPEKPKIVAKYSSEDEIPSDSEPQPDDKKAAAKTSERIKLEPIVLQNRNKSRTNGAHHKHEPTVRFRPTFSPEREEMIEKPELDIIKKDNLSQDSQESKSDFDRTRSITSDADSIDRLESISQRSSETSSKHNYVLTDISPPQPPSKRRSKELAPPPPPSSSSRRKERRSSSNSSNSRHNLPMPPQPASRRKEHKVTIAKGQSLKEALEYTPAARKSAPVKQSAEERVKALKARLEEMERVMRTGVIDSSSLKKGPQSALDEEYYPTGAKAKKQKKSRYQQVAEPPPPPPAKKKAPPPPPPPKRQFGAEPPPPPKKTDSPRSRSPPPAPPKSGRDISTRPPPPPPPKNTKKPPRTPESDEFSLNDSLTIVSNSPRSPRSPSSPSPQRPTENRGPSTPPAPPRRSRSRSSPSPSKTRSRRARSPKTPSPERPAPPSPPRRLSDGVAGPQAPPRKLSDGLAGPLPPPSTDSPAKRKREKSGSGNEPSSKIHVLQDEDPFDSFGAGPMPPRPPTSRSAPSPDAFGPALPAGITPFDDPNSEEDEWVVKPPSSSKKSKKEKKEKKRKKDKKRKSSRSER</sequence>
<feature type="compositionally biased region" description="Basic and acidic residues" evidence="1">
    <location>
        <begin position="819"/>
        <end position="849"/>
    </location>
</feature>
<protein>
    <submittedName>
        <fullName evidence="2">Oidioi.mRNA.OKI2018_I69.chr1.g3601.t1.cds</fullName>
    </submittedName>
</protein>
<feature type="region of interest" description="Disordered" evidence="1">
    <location>
        <begin position="1167"/>
        <end position="1501"/>
    </location>
</feature>
<reference evidence="2 3" key="1">
    <citation type="submission" date="2021-04" db="EMBL/GenBank/DDBJ databases">
        <authorList>
            <person name="Bliznina A."/>
        </authorList>
    </citation>
    <scope>NUCLEOTIDE SEQUENCE [LARGE SCALE GENOMIC DNA]</scope>
</reference>
<feature type="region of interest" description="Disordered" evidence="1">
    <location>
        <begin position="582"/>
        <end position="685"/>
    </location>
</feature>
<dbReference type="PANTHER" id="PTHR48125">
    <property type="entry name" value="LP07818P1"/>
    <property type="match status" value="1"/>
</dbReference>
<dbReference type="PANTHER" id="PTHR48125:SF12">
    <property type="entry name" value="AT HOOK TRANSCRIPTION FACTOR FAMILY-RELATED"/>
    <property type="match status" value="1"/>
</dbReference>
<feature type="region of interest" description="Disordered" evidence="1">
    <location>
        <begin position="1"/>
        <end position="63"/>
    </location>
</feature>
<gene>
    <name evidence="2" type="ORF">OKIOD_LOCUS12366</name>
</gene>
<feature type="compositionally biased region" description="Acidic residues" evidence="1">
    <location>
        <begin position="639"/>
        <end position="668"/>
    </location>
</feature>
<dbReference type="Proteomes" id="UP001158576">
    <property type="component" value="Chromosome 1"/>
</dbReference>
<evidence type="ECO:0000313" key="2">
    <source>
        <dbReference type="EMBL" id="CAG5108024.1"/>
    </source>
</evidence>
<feature type="compositionally biased region" description="Acidic residues" evidence="1">
    <location>
        <begin position="861"/>
        <end position="877"/>
    </location>
</feature>
<feature type="compositionally biased region" description="Pro residues" evidence="1">
    <location>
        <begin position="1351"/>
        <end position="1363"/>
    </location>
</feature>
<feature type="compositionally biased region" description="Pro residues" evidence="1">
    <location>
        <begin position="1210"/>
        <end position="1240"/>
    </location>
</feature>
<feature type="compositionally biased region" description="Basic and acidic residues" evidence="1">
    <location>
        <begin position="912"/>
        <end position="932"/>
    </location>
</feature>